<sequence>MTQRATMNNSQRALETARKRTQLLNKLRKEAQNQKVAALNVQHQFAFDMFLTRLFSHAECPWVLKGGTSLLLRIGSGRRSKDIDLARNDHLQPSEALKELSHFVNTPGPTDPDFSFVLKEPARDNQDPQDLTRDSIKVAMNIGGYKIVDFSLDLSTQQHLDCPVDQVPIAPVIEHESLPPGTIVSMVAVENVMADKLCACYELHRGTEASTRFHDLIDLVRITTSQPLDAKKLSKLVSRENENRPTVVLPKSLEVPGPKWEKGYSKQARSAADFPAIYQKLEVALETVGKCLNDLLSGKGISGTWNPDGQVRLSGVSAFR</sequence>
<proteinExistence type="predicted"/>
<reference evidence="3" key="1">
    <citation type="submission" date="2013-02" db="EMBL/GenBank/DDBJ databases">
        <title>The complete genome sequence of Corynebacterium casei LMG S-19264 (=DSM 44701).</title>
        <authorList>
            <person name="Ruckert C."/>
            <person name="Albersmeier A."/>
            <person name="Kalinowski J."/>
        </authorList>
    </citation>
    <scope>NUCLEOTIDE SEQUENCE [LARGE SCALE GENOMIC DNA]</scope>
    <source>
        <strain evidence="3">LMG S-19264</strain>
    </source>
</reference>
<evidence type="ECO:0000256" key="1">
    <source>
        <dbReference type="SAM" id="Coils"/>
    </source>
</evidence>
<gene>
    <name evidence="2" type="ORF">CCASEI_03965</name>
</gene>
<feature type="coiled-coil region" evidence="1">
    <location>
        <begin position="14"/>
        <end position="44"/>
    </location>
</feature>
<organism evidence="2 3">
    <name type="scientific">Corynebacterium casei LMG S-19264</name>
    <dbReference type="NCBI Taxonomy" id="1285583"/>
    <lineage>
        <taxon>Bacteria</taxon>
        <taxon>Bacillati</taxon>
        <taxon>Actinomycetota</taxon>
        <taxon>Actinomycetes</taxon>
        <taxon>Mycobacteriales</taxon>
        <taxon>Corynebacteriaceae</taxon>
        <taxon>Corynebacterium</taxon>
    </lineage>
</organism>
<accession>A0ABM5PN38</accession>
<keyword evidence="1" id="KW-0175">Coiled coil</keyword>
<protein>
    <recommendedName>
        <fullName evidence="4">Nucleotidyl transferase AbiEii/AbiGii toxin family protein</fullName>
    </recommendedName>
</protein>
<evidence type="ECO:0008006" key="4">
    <source>
        <dbReference type="Google" id="ProtNLM"/>
    </source>
</evidence>
<keyword evidence="3" id="KW-1185">Reference proteome</keyword>
<evidence type="ECO:0000313" key="2">
    <source>
        <dbReference type="EMBL" id="AHI19371.1"/>
    </source>
</evidence>
<dbReference type="InterPro" id="IPR014942">
    <property type="entry name" value="AbiEii"/>
</dbReference>
<evidence type="ECO:0000313" key="3">
    <source>
        <dbReference type="Proteomes" id="UP000019226"/>
    </source>
</evidence>
<dbReference type="EMBL" id="CP004350">
    <property type="protein sequence ID" value="AHI19371.1"/>
    <property type="molecule type" value="Genomic_DNA"/>
</dbReference>
<name>A0ABM5PN38_9CORY</name>
<dbReference type="Pfam" id="PF08843">
    <property type="entry name" value="AbiEii"/>
    <property type="match status" value="1"/>
</dbReference>
<dbReference type="Gene3D" id="3.10.450.620">
    <property type="entry name" value="JHP933, nucleotidyltransferase-like core domain"/>
    <property type="match status" value="1"/>
</dbReference>
<dbReference type="Proteomes" id="UP000019226">
    <property type="component" value="Chromosome"/>
</dbReference>